<reference evidence="2 3" key="1">
    <citation type="submission" date="2019-12" db="EMBL/GenBank/DDBJ databases">
        <authorList>
            <person name="Lee S.D."/>
        </authorList>
    </citation>
    <scope>NUCLEOTIDE SEQUENCE [LARGE SCALE GENOMIC DNA]</scope>
    <source>
        <strain evidence="2 3">GH3-10</strain>
    </source>
</reference>
<protein>
    <submittedName>
        <fullName evidence="2">Ribonuclease</fullName>
    </submittedName>
</protein>
<sequence>MAEWFLEEGIGEDRAIRLEGSRIAKAMVVWPGGLSTGLVEEATLTSRRKGASRGTATFDNGQIALVDRLPKDAAEGARIRLQVVRPALAEAGRAKHAQARPTNAPPRPAPSLAEGLSSAGHAVRNVRSFPECDWDELVGEAMDGRADFSGGSLHFACTPAMTVCDVDGNLPPRELALAAADAMGDAVKRLDLRGNLGIDFPTLPAKEDRRAIDSALADALSRWPHERTAMNGFGFVQIIARLERPSLLQRATYHRAAFAARQLLRRAERLQGAGVVELSAHPAVIDQLSASWLDELRRRTGTDVSTRPDPALAMDAPHAQIVAR</sequence>
<name>A0A844XB88_9SPHN</name>
<dbReference type="AlphaFoldDB" id="A0A844XB88"/>
<evidence type="ECO:0000256" key="1">
    <source>
        <dbReference type="SAM" id="MobiDB-lite"/>
    </source>
</evidence>
<keyword evidence="3" id="KW-1185">Reference proteome</keyword>
<organism evidence="2 3">
    <name type="scientific">Aurantiacibacter rhizosphaerae</name>
    <dbReference type="NCBI Taxonomy" id="2691582"/>
    <lineage>
        <taxon>Bacteria</taxon>
        <taxon>Pseudomonadati</taxon>
        <taxon>Pseudomonadota</taxon>
        <taxon>Alphaproteobacteria</taxon>
        <taxon>Sphingomonadales</taxon>
        <taxon>Erythrobacteraceae</taxon>
        <taxon>Aurantiacibacter</taxon>
    </lineage>
</organism>
<dbReference type="RefSeq" id="WP_160485227.1">
    <property type="nucleotide sequence ID" value="NZ_WUBR01000001.1"/>
</dbReference>
<comment type="caution">
    <text evidence="2">The sequence shown here is derived from an EMBL/GenBank/DDBJ whole genome shotgun (WGS) entry which is preliminary data.</text>
</comment>
<accession>A0A844XB88</accession>
<evidence type="ECO:0000313" key="3">
    <source>
        <dbReference type="Proteomes" id="UP000461409"/>
    </source>
</evidence>
<dbReference type="EMBL" id="WUBR01000001">
    <property type="protein sequence ID" value="MWV27677.1"/>
    <property type="molecule type" value="Genomic_DNA"/>
</dbReference>
<evidence type="ECO:0000313" key="2">
    <source>
        <dbReference type="EMBL" id="MWV27677.1"/>
    </source>
</evidence>
<reference evidence="2 3" key="2">
    <citation type="submission" date="2020-02" db="EMBL/GenBank/DDBJ databases">
        <title>Erythrobacter dongmakensis sp. nov., isolated from a tidal mudflat.</title>
        <authorList>
            <person name="Kim I.S."/>
        </authorList>
    </citation>
    <scope>NUCLEOTIDE SEQUENCE [LARGE SCALE GENOMIC DNA]</scope>
    <source>
        <strain evidence="2 3">GH3-10</strain>
    </source>
</reference>
<dbReference type="Proteomes" id="UP000461409">
    <property type="component" value="Unassembled WGS sequence"/>
</dbReference>
<proteinExistence type="predicted"/>
<feature type="region of interest" description="Disordered" evidence="1">
    <location>
        <begin position="92"/>
        <end position="115"/>
    </location>
</feature>
<gene>
    <name evidence="2" type="ORF">GRF63_07145</name>
</gene>